<organism evidence="1 2">
    <name type="scientific">Lentinus brumalis</name>
    <dbReference type="NCBI Taxonomy" id="2498619"/>
    <lineage>
        <taxon>Eukaryota</taxon>
        <taxon>Fungi</taxon>
        <taxon>Dikarya</taxon>
        <taxon>Basidiomycota</taxon>
        <taxon>Agaricomycotina</taxon>
        <taxon>Agaricomycetes</taxon>
        <taxon>Polyporales</taxon>
        <taxon>Polyporaceae</taxon>
        <taxon>Lentinus</taxon>
    </lineage>
</organism>
<feature type="non-terminal residue" evidence="1">
    <location>
        <position position="1"/>
    </location>
</feature>
<name>A0A371CHI5_9APHY</name>
<reference evidence="1 2" key="1">
    <citation type="journal article" date="2018" name="Biotechnol. Biofuels">
        <title>Integrative visual omics of the white-rot fungus Polyporus brumalis exposes the biotechnological potential of its oxidative enzymes for delignifying raw plant biomass.</title>
        <authorList>
            <person name="Miyauchi S."/>
            <person name="Rancon A."/>
            <person name="Drula E."/>
            <person name="Hage H."/>
            <person name="Chaduli D."/>
            <person name="Favel A."/>
            <person name="Grisel S."/>
            <person name="Henrissat B."/>
            <person name="Herpoel-Gimbert I."/>
            <person name="Ruiz-Duenas F.J."/>
            <person name="Chevret D."/>
            <person name="Hainaut M."/>
            <person name="Lin J."/>
            <person name="Wang M."/>
            <person name="Pangilinan J."/>
            <person name="Lipzen A."/>
            <person name="Lesage-Meessen L."/>
            <person name="Navarro D."/>
            <person name="Riley R."/>
            <person name="Grigoriev I.V."/>
            <person name="Zhou S."/>
            <person name="Raouche S."/>
            <person name="Rosso M.N."/>
        </authorList>
    </citation>
    <scope>NUCLEOTIDE SEQUENCE [LARGE SCALE GENOMIC DNA]</scope>
    <source>
        <strain evidence="1 2">BRFM 1820</strain>
    </source>
</reference>
<gene>
    <name evidence="1" type="ORF">OH76DRAFT_1367227</name>
</gene>
<keyword evidence="2" id="KW-1185">Reference proteome</keyword>
<dbReference type="EMBL" id="KZ857659">
    <property type="protein sequence ID" value="RDX39736.1"/>
    <property type="molecule type" value="Genomic_DNA"/>
</dbReference>
<evidence type="ECO:0000313" key="1">
    <source>
        <dbReference type="EMBL" id="RDX39736.1"/>
    </source>
</evidence>
<sequence length="55" mass="6134">LYSELYNSIAMIEVDRAIKSTPHQPGDGANLKYAVAPNMLYSDLMHLMNFGATFL</sequence>
<evidence type="ECO:0000313" key="2">
    <source>
        <dbReference type="Proteomes" id="UP000256964"/>
    </source>
</evidence>
<protein>
    <submittedName>
        <fullName evidence="1">Uncharacterized protein</fullName>
    </submittedName>
</protein>
<proteinExistence type="predicted"/>
<accession>A0A371CHI5</accession>
<dbReference type="Proteomes" id="UP000256964">
    <property type="component" value="Unassembled WGS sequence"/>
</dbReference>
<dbReference type="STRING" id="139420.A0A371CHI5"/>
<dbReference type="AlphaFoldDB" id="A0A371CHI5"/>